<feature type="transmembrane region" description="Helical" evidence="1">
    <location>
        <begin position="232"/>
        <end position="251"/>
    </location>
</feature>
<keyword evidence="1" id="KW-0472">Membrane</keyword>
<organism evidence="2 3">
    <name type="scientific">Hymenobacter nivis</name>
    <dbReference type="NCBI Taxonomy" id="1850093"/>
    <lineage>
        <taxon>Bacteria</taxon>
        <taxon>Pseudomonadati</taxon>
        <taxon>Bacteroidota</taxon>
        <taxon>Cytophagia</taxon>
        <taxon>Cytophagales</taxon>
        <taxon>Hymenobacteraceae</taxon>
        <taxon>Hymenobacter</taxon>
    </lineage>
</organism>
<feature type="transmembrane region" description="Helical" evidence="1">
    <location>
        <begin position="271"/>
        <end position="293"/>
    </location>
</feature>
<dbReference type="AlphaFoldDB" id="A0A2Z3GDH5"/>
<evidence type="ECO:0008006" key="4">
    <source>
        <dbReference type="Google" id="ProtNLM"/>
    </source>
</evidence>
<evidence type="ECO:0000313" key="3">
    <source>
        <dbReference type="Proteomes" id="UP000245999"/>
    </source>
</evidence>
<dbReference type="GO" id="GO:0042158">
    <property type="term" value="P:lipoprotein biosynthetic process"/>
    <property type="evidence" value="ECO:0007669"/>
    <property type="project" value="InterPro"/>
</dbReference>
<accession>A0A2Z3GDH5</accession>
<feature type="transmembrane region" description="Helical" evidence="1">
    <location>
        <begin position="203"/>
        <end position="220"/>
    </location>
</feature>
<gene>
    <name evidence="2" type="ORF">DDQ68_01085</name>
</gene>
<evidence type="ECO:0000256" key="1">
    <source>
        <dbReference type="SAM" id="Phobius"/>
    </source>
</evidence>
<dbReference type="InterPro" id="IPR001640">
    <property type="entry name" value="Lgt"/>
</dbReference>
<proteinExistence type="predicted"/>
<keyword evidence="3" id="KW-1185">Reference proteome</keyword>
<feature type="transmembrane region" description="Helical" evidence="1">
    <location>
        <begin position="132"/>
        <end position="158"/>
    </location>
</feature>
<reference evidence="3" key="1">
    <citation type="submission" date="2018-04" db="EMBL/GenBank/DDBJ databases">
        <title>Complete genome of Antarctic heterotrophic bacterium Hymenobacter nivis.</title>
        <authorList>
            <person name="Terashima M."/>
        </authorList>
    </citation>
    <scope>NUCLEOTIDE SEQUENCE [LARGE SCALE GENOMIC DNA]</scope>
    <source>
        <strain evidence="3">NBRC 111535</strain>
    </source>
</reference>
<name>A0A2Z3GDH5_9BACT</name>
<sequence length="663" mass="69004">MFARSGPLPFGPSSLSPTARPMPLCTFELPAVFRPGHYTACYLLAVATYQLLLLLEGRRRGFPQRPWLLMQAATLLAFVVGCKLVVLPLADWPVLWGGGAAALGAYPVRSALGGIAASSLVLLALRRWLGLGWAAFDAFVGPLAVGLAVQCLGCLAAGCCWGELAGNGGLGIRFGPGTGPYAAQVARGLLPAGAAHALPVVPTQLYALLVCLALAAATWATRRRPWPAGTRYLLGTGALLLAWGGLCQWRDPASQTLGAQLLALGSVRLLAIQWGVLAAGLLHLAGAALLRWWGTVFSVARAAAPGTPQPIRQLAGAAALLALTAALAPHALTGAEFRVLQVALGALLLAEAAAWWPALAAAGWSGQPRLAFAATLGLLVLMSQAPAPRQDSVRSIDFAVGALQGAYDQDFDYPATTTGGGCGGGGSYPVPPARSAYLHRYQAVGAEATLRLRRTGTAAIGLGVWGGTDRVGYAPQIPGGGPLQTNFVPYTRDYSLFDINPYVEGGRRIRGNVSFGVHLGFHAGNLLNSRSLKGDSVLQGTHFLPDVQLWVGNRQKFFVQADAGRGAGGLGNYLYRVGLGSGLGTSNGSTVVAGLAFADPSSGAYYTSDKYGTERAVGSTLGFAAANIRLRGGSFSLEPTAATNFGRRHQVSLRLHYRIGLKK</sequence>
<dbReference type="EMBL" id="CP029145">
    <property type="protein sequence ID" value="AWM31503.1"/>
    <property type="molecule type" value="Genomic_DNA"/>
</dbReference>
<dbReference type="Proteomes" id="UP000245999">
    <property type="component" value="Chromosome"/>
</dbReference>
<dbReference type="KEGG" id="hnv:DDQ68_01085"/>
<feature type="transmembrane region" description="Helical" evidence="1">
    <location>
        <begin position="106"/>
        <end position="125"/>
    </location>
</feature>
<dbReference type="GO" id="GO:0008961">
    <property type="term" value="F:phosphatidylglycerol-prolipoprotein diacylglyceryl transferase activity"/>
    <property type="evidence" value="ECO:0007669"/>
    <property type="project" value="InterPro"/>
</dbReference>
<dbReference type="Pfam" id="PF01790">
    <property type="entry name" value="LGT"/>
    <property type="match status" value="1"/>
</dbReference>
<feature type="transmembrane region" description="Helical" evidence="1">
    <location>
        <begin position="67"/>
        <end position="86"/>
    </location>
</feature>
<evidence type="ECO:0000313" key="2">
    <source>
        <dbReference type="EMBL" id="AWM31503.1"/>
    </source>
</evidence>
<keyword evidence="1" id="KW-1133">Transmembrane helix</keyword>
<dbReference type="GO" id="GO:0005886">
    <property type="term" value="C:plasma membrane"/>
    <property type="evidence" value="ECO:0007669"/>
    <property type="project" value="InterPro"/>
</dbReference>
<feature type="transmembrane region" description="Helical" evidence="1">
    <location>
        <begin position="314"/>
        <end position="332"/>
    </location>
</feature>
<feature type="transmembrane region" description="Helical" evidence="1">
    <location>
        <begin position="36"/>
        <end position="55"/>
    </location>
</feature>
<keyword evidence="1" id="KW-0812">Transmembrane</keyword>
<protein>
    <recommendedName>
        <fullName evidence="4">Diacylglyceryl transferase</fullName>
    </recommendedName>
</protein>
<dbReference type="OrthoDB" id="871140at2"/>